<evidence type="ECO:0000313" key="1">
    <source>
        <dbReference type="EMBL" id="QPT53343.1"/>
    </source>
</evidence>
<accession>A0A7T3CIM2</accession>
<dbReference type="RefSeq" id="WP_129357545.1">
    <property type="nucleotide sequence ID" value="NZ_CP065738.1"/>
</dbReference>
<evidence type="ECO:0000313" key="2">
    <source>
        <dbReference type="Proteomes" id="UP000594975"/>
    </source>
</evidence>
<dbReference type="InterPro" id="IPR036388">
    <property type="entry name" value="WH-like_DNA-bd_sf"/>
</dbReference>
<organism evidence="1 2">
    <name type="scientific">Rothia kristinae</name>
    <dbReference type="NCBI Taxonomy" id="37923"/>
    <lineage>
        <taxon>Bacteria</taxon>
        <taxon>Bacillati</taxon>
        <taxon>Actinomycetota</taxon>
        <taxon>Actinomycetes</taxon>
        <taxon>Micrococcales</taxon>
        <taxon>Micrococcaceae</taxon>
        <taxon>Rothia</taxon>
    </lineage>
</organism>
<dbReference type="EMBL" id="CP065738">
    <property type="protein sequence ID" value="QPT53343.1"/>
    <property type="molecule type" value="Genomic_DNA"/>
</dbReference>
<dbReference type="GeneID" id="61263474"/>
<name>A0A7T3CIM2_9MICC</name>
<sequence length="172" mass="19053">MPQKYSPGFKVRALQLLEERTRAGQGPAWVACTAAGKALGGVSPHTLQNSWKQDGINQEYAPGISTAAAEEITKLRRENHELRRSNEILCKASAFFAAELEASHDEMPRFIDENRGHVGAEAFCRTVGATECGFITSRAYQAAKTRQASAQTVRDEILIQELTRVREENYSL</sequence>
<reference evidence="1 2" key="1">
    <citation type="submission" date="2020-12" db="EMBL/GenBank/DDBJ databases">
        <title>FDA dAtabase for Regulatory Grade micrObial Sequences (FDA-ARGOS): Supporting development and validation of Infectious Disease Dx tests.</title>
        <authorList>
            <person name="Sproer C."/>
            <person name="Gronow S."/>
            <person name="Severitt S."/>
            <person name="Schroder I."/>
            <person name="Tallon L."/>
            <person name="Sadzewicz L."/>
            <person name="Zhao X."/>
            <person name="Boylan J."/>
            <person name="Ott S."/>
            <person name="Bowen H."/>
            <person name="Vavikolanu K."/>
            <person name="Mehta A."/>
            <person name="Aluvathingal J."/>
            <person name="Nadendla S."/>
            <person name="Lowell S."/>
            <person name="Myers T."/>
            <person name="Yan Y."/>
            <person name="Sichtig H."/>
        </authorList>
    </citation>
    <scope>NUCLEOTIDE SEQUENCE [LARGE SCALE GENOMIC DNA]</scope>
    <source>
        <strain evidence="1 2">FDAARGOS_864</strain>
    </source>
</reference>
<dbReference type="Gene3D" id="1.10.10.10">
    <property type="entry name" value="Winged helix-like DNA-binding domain superfamily/Winged helix DNA-binding domain"/>
    <property type="match status" value="1"/>
</dbReference>
<dbReference type="Proteomes" id="UP000594975">
    <property type="component" value="Chromosome"/>
</dbReference>
<dbReference type="SUPFAM" id="SSF46689">
    <property type="entry name" value="Homeodomain-like"/>
    <property type="match status" value="1"/>
</dbReference>
<dbReference type="AlphaFoldDB" id="A0A7T3CIM2"/>
<dbReference type="KEGG" id="rkr:I6G21_08730"/>
<dbReference type="InterPro" id="IPR009057">
    <property type="entry name" value="Homeodomain-like_sf"/>
</dbReference>
<gene>
    <name evidence="1" type="ORF">I6G21_08730</name>
</gene>
<protein>
    <submittedName>
        <fullName evidence="1">Transposase</fullName>
    </submittedName>
</protein>
<proteinExistence type="predicted"/>